<feature type="binding site" evidence="8">
    <location>
        <position position="9"/>
    </location>
    <ligand>
        <name>Mg(2+)</name>
        <dbReference type="ChEBI" id="CHEBI:18420"/>
    </ligand>
</feature>
<dbReference type="GO" id="GO:0005737">
    <property type="term" value="C:cytoplasm"/>
    <property type="evidence" value="ECO:0007669"/>
    <property type="project" value="UniProtKB-SubCell"/>
</dbReference>
<dbReference type="NCBIfam" id="TIGR00516">
    <property type="entry name" value="acpS"/>
    <property type="match status" value="1"/>
</dbReference>
<dbReference type="InterPro" id="IPR037143">
    <property type="entry name" value="4-PPantetheinyl_Trfase_dom_sf"/>
</dbReference>
<name>A0A133XVQ7_9ACTN</name>
<keyword evidence="12" id="KW-1185">Reference proteome</keyword>
<keyword evidence="8" id="KW-0963">Cytoplasm</keyword>
<dbReference type="Proteomes" id="UP000070675">
    <property type="component" value="Unassembled WGS sequence"/>
</dbReference>
<keyword evidence="1 8" id="KW-0444">Lipid biosynthesis</keyword>
<keyword evidence="2 8" id="KW-0808">Transferase</keyword>
<evidence type="ECO:0000256" key="8">
    <source>
        <dbReference type="HAMAP-Rule" id="MF_00101"/>
    </source>
</evidence>
<feature type="binding site" evidence="8">
    <location>
        <position position="57"/>
    </location>
    <ligand>
        <name>Mg(2+)</name>
        <dbReference type="ChEBI" id="CHEBI:18420"/>
    </ligand>
</feature>
<keyword evidence="6 8" id="KW-0443">Lipid metabolism</keyword>
<feature type="region of interest" description="Disordered" evidence="9">
    <location>
        <begin position="167"/>
        <end position="189"/>
    </location>
</feature>
<dbReference type="EC" id="2.7.8.7" evidence="8"/>
<dbReference type="Gene3D" id="3.90.470.20">
    <property type="entry name" value="4'-phosphopantetheinyl transferase domain"/>
    <property type="match status" value="1"/>
</dbReference>
<feature type="compositionally biased region" description="Polar residues" evidence="9">
    <location>
        <begin position="167"/>
        <end position="179"/>
    </location>
</feature>
<feature type="compositionally biased region" description="Basic and acidic residues" evidence="9">
    <location>
        <begin position="180"/>
        <end position="189"/>
    </location>
</feature>
<gene>
    <name evidence="8" type="primary">acpS</name>
    <name evidence="11" type="ORF">HMPREF3192_00623</name>
</gene>
<dbReference type="InterPro" id="IPR008278">
    <property type="entry name" value="4-PPantetheinyl_Trfase_dom"/>
</dbReference>
<proteinExistence type="inferred from homology"/>
<dbReference type="InterPro" id="IPR004568">
    <property type="entry name" value="Ppantetheine-prot_Trfase_dom"/>
</dbReference>
<comment type="cofactor">
    <cofactor evidence="8">
        <name>Mg(2+)</name>
        <dbReference type="ChEBI" id="CHEBI:18420"/>
    </cofactor>
</comment>
<comment type="function">
    <text evidence="8">Transfers the 4'-phosphopantetheine moiety from coenzyme A to a Ser of acyl-carrier-protein.</text>
</comment>
<dbReference type="AlphaFoldDB" id="A0A133XVQ7"/>
<evidence type="ECO:0000259" key="10">
    <source>
        <dbReference type="Pfam" id="PF01648"/>
    </source>
</evidence>
<dbReference type="GO" id="GO:0000287">
    <property type="term" value="F:magnesium ion binding"/>
    <property type="evidence" value="ECO:0007669"/>
    <property type="project" value="UniProtKB-UniRule"/>
</dbReference>
<sequence length="189" mass="20635">MAVAGVGVDIFEIARMERALARTPGIAKRLFTDEERAYCQAKARPAQHFACRFAAKEAILKALGTGFSQGISAQDISVSHDSYGKPLALLQRKAAQIAQEQGVLEIALSLSFTHEVAIANAVAVTEQVRPKLDEKSDQKAELAASFREARSVLDELEHMQIENVSSCKSTYNTNNNAARSDNDNISRKE</sequence>
<evidence type="ECO:0000256" key="5">
    <source>
        <dbReference type="ARBA" id="ARBA00022842"/>
    </source>
</evidence>
<organism evidence="11 12">
    <name type="scientific">Atopobium deltae</name>
    <dbReference type="NCBI Taxonomy" id="1393034"/>
    <lineage>
        <taxon>Bacteria</taxon>
        <taxon>Bacillati</taxon>
        <taxon>Actinomycetota</taxon>
        <taxon>Coriobacteriia</taxon>
        <taxon>Coriobacteriales</taxon>
        <taxon>Atopobiaceae</taxon>
        <taxon>Atopobium</taxon>
    </lineage>
</organism>
<dbReference type="GO" id="GO:0008897">
    <property type="term" value="F:holo-[acyl-carrier-protein] synthase activity"/>
    <property type="evidence" value="ECO:0007669"/>
    <property type="project" value="UniProtKB-UniRule"/>
</dbReference>
<accession>A0A133XVQ7</accession>
<comment type="catalytic activity">
    <reaction evidence="8">
        <text>apo-[ACP] + CoA = holo-[ACP] + adenosine 3',5'-bisphosphate + H(+)</text>
        <dbReference type="Rhea" id="RHEA:12068"/>
        <dbReference type="Rhea" id="RHEA-COMP:9685"/>
        <dbReference type="Rhea" id="RHEA-COMP:9690"/>
        <dbReference type="ChEBI" id="CHEBI:15378"/>
        <dbReference type="ChEBI" id="CHEBI:29999"/>
        <dbReference type="ChEBI" id="CHEBI:57287"/>
        <dbReference type="ChEBI" id="CHEBI:58343"/>
        <dbReference type="ChEBI" id="CHEBI:64479"/>
        <dbReference type="EC" id="2.7.8.7"/>
    </reaction>
</comment>
<evidence type="ECO:0000256" key="3">
    <source>
        <dbReference type="ARBA" id="ARBA00022723"/>
    </source>
</evidence>
<protein>
    <recommendedName>
        <fullName evidence="8">Holo-[acyl-carrier-protein] synthase</fullName>
        <shortName evidence="8">Holo-ACP synthase</shortName>
        <ecNumber evidence="8">2.7.8.7</ecNumber>
    </recommendedName>
    <alternativeName>
        <fullName evidence="8">4'-phosphopantetheinyl transferase AcpS</fullName>
    </alternativeName>
</protein>
<dbReference type="PATRIC" id="fig|1393034.3.peg.604"/>
<evidence type="ECO:0000256" key="2">
    <source>
        <dbReference type="ARBA" id="ARBA00022679"/>
    </source>
</evidence>
<comment type="similarity">
    <text evidence="8">Belongs to the P-Pant transferase superfamily. AcpS family.</text>
</comment>
<keyword evidence="4 8" id="KW-0276">Fatty acid metabolism</keyword>
<keyword evidence="3 8" id="KW-0479">Metal-binding</keyword>
<feature type="domain" description="4'-phosphopantetheinyl transferase" evidence="10">
    <location>
        <begin position="5"/>
        <end position="103"/>
    </location>
</feature>
<evidence type="ECO:0000256" key="1">
    <source>
        <dbReference type="ARBA" id="ARBA00022516"/>
    </source>
</evidence>
<comment type="subcellular location">
    <subcellularLocation>
        <location evidence="8">Cytoplasm</location>
    </subcellularLocation>
</comment>
<dbReference type="SUPFAM" id="SSF56214">
    <property type="entry name" value="4'-phosphopantetheinyl transferase"/>
    <property type="match status" value="1"/>
</dbReference>
<keyword evidence="7 8" id="KW-0275">Fatty acid biosynthesis</keyword>
<keyword evidence="5 8" id="KW-0460">Magnesium</keyword>
<evidence type="ECO:0000256" key="4">
    <source>
        <dbReference type="ARBA" id="ARBA00022832"/>
    </source>
</evidence>
<evidence type="ECO:0000256" key="6">
    <source>
        <dbReference type="ARBA" id="ARBA00023098"/>
    </source>
</evidence>
<dbReference type="EMBL" id="LSCR01000007">
    <property type="protein sequence ID" value="KXB35010.1"/>
    <property type="molecule type" value="Genomic_DNA"/>
</dbReference>
<dbReference type="Pfam" id="PF01648">
    <property type="entry name" value="ACPS"/>
    <property type="match status" value="1"/>
</dbReference>
<dbReference type="GO" id="GO:0006633">
    <property type="term" value="P:fatty acid biosynthetic process"/>
    <property type="evidence" value="ECO:0007669"/>
    <property type="project" value="UniProtKB-UniRule"/>
</dbReference>
<evidence type="ECO:0000256" key="7">
    <source>
        <dbReference type="ARBA" id="ARBA00023160"/>
    </source>
</evidence>
<comment type="caution">
    <text evidence="11">The sequence shown here is derived from an EMBL/GenBank/DDBJ whole genome shotgun (WGS) entry which is preliminary data.</text>
</comment>
<dbReference type="OrthoDB" id="517356at2"/>
<evidence type="ECO:0000313" key="12">
    <source>
        <dbReference type="Proteomes" id="UP000070675"/>
    </source>
</evidence>
<evidence type="ECO:0000313" key="11">
    <source>
        <dbReference type="EMBL" id="KXB35010.1"/>
    </source>
</evidence>
<dbReference type="InterPro" id="IPR002582">
    <property type="entry name" value="ACPS"/>
</dbReference>
<reference evidence="12" key="1">
    <citation type="submission" date="2016-01" db="EMBL/GenBank/DDBJ databases">
        <authorList>
            <person name="Mitreva M."/>
            <person name="Pepin K.H."/>
            <person name="Mihindukulasuriya K.A."/>
            <person name="Fulton R."/>
            <person name="Fronick C."/>
            <person name="O'Laughlin M."/>
            <person name="Miner T."/>
            <person name="Herter B."/>
            <person name="Rosa B.A."/>
            <person name="Cordes M."/>
            <person name="Tomlinson C."/>
            <person name="Wollam A."/>
            <person name="Palsikar V.B."/>
            <person name="Mardis E.R."/>
            <person name="Wilson R.K."/>
        </authorList>
    </citation>
    <scope>NUCLEOTIDE SEQUENCE [LARGE SCALE GENOMIC DNA]</scope>
    <source>
        <strain evidence="12">DNF00019</strain>
    </source>
</reference>
<dbReference type="NCBIfam" id="TIGR00556">
    <property type="entry name" value="pantethn_trn"/>
    <property type="match status" value="1"/>
</dbReference>
<evidence type="ECO:0000256" key="9">
    <source>
        <dbReference type="SAM" id="MobiDB-lite"/>
    </source>
</evidence>
<dbReference type="STRING" id="1393034.HMPREF3192_00623"/>
<dbReference type="HAMAP" id="MF_00101">
    <property type="entry name" value="AcpS"/>
    <property type="match status" value="1"/>
</dbReference>